<sequence length="168" mass="18944">MRDADWLKLVADPAAAAVKLVTLKALFPGANLSKILMERPAMLLQDVSTLEENGRQVHRLLERARDRDALVTALPLLLEPRTLVSVLITVDKWYFSAQDPIEVLENDPEMLIRAMACDVPLEPVFDNPDGTMSVPMFNYKEKRADWQAHIDKTQPRLHWGSSGTKSLL</sequence>
<dbReference type="RefSeq" id="XP_013892896.1">
    <property type="nucleotide sequence ID" value="XM_014037442.1"/>
</dbReference>
<dbReference type="EMBL" id="KK104463">
    <property type="protein sequence ID" value="KIY93876.1"/>
    <property type="molecule type" value="Genomic_DNA"/>
</dbReference>
<evidence type="ECO:0000313" key="2">
    <source>
        <dbReference type="Proteomes" id="UP000054498"/>
    </source>
</evidence>
<dbReference type="AlphaFoldDB" id="A0A0D2LWE9"/>
<dbReference type="KEGG" id="mng:MNEG_14086"/>
<dbReference type="Proteomes" id="UP000054498">
    <property type="component" value="Unassembled WGS sequence"/>
</dbReference>
<dbReference type="OrthoDB" id="534020at2759"/>
<keyword evidence="2" id="KW-1185">Reference proteome</keyword>
<name>A0A0D2LWE9_9CHLO</name>
<dbReference type="GeneID" id="25731613"/>
<protein>
    <submittedName>
        <fullName evidence="1">Uncharacterized protein</fullName>
    </submittedName>
</protein>
<gene>
    <name evidence="1" type="ORF">MNEG_14086</name>
</gene>
<reference evidence="1 2" key="1">
    <citation type="journal article" date="2013" name="BMC Genomics">
        <title>Reconstruction of the lipid metabolism for the microalga Monoraphidium neglectum from its genome sequence reveals characteristics suitable for biofuel production.</title>
        <authorList>
            <person name="Bogen C."/>
            <person name="Al-Dilaimi A."/>
            <person name="Albersmeier A."/>
            <person name="Wichmann J."/>
            <person name="Grundmann M."/>
            <person name="Rupp O."/>
            <person name="Lauersen K.J."/>
            <person name="Blifernez-Klassen O."/>
            <person name="Kalinowski J."/>
            <person name="Goesmann A."/>
            <person name="Mussgnug J.H."/>
            <person name="Kruse O."/>
        </authorList>
    </citation>
    <scope>NUCLEOTIDE SEQUENCE [LARGE SCALE GENOMIC DNA]</scope>
    <source>
        <strain evidence="1 2">SAG 48.87</strain>
    </source>
</reference>
<evidence type="ECO:0000313" key="1">
    <source>
        <dbReference type="EMBL" id="KIY93876.1"/>
    </source>
</evidence>
<proteinExistence type="predicted"/>
<accession>A0A0D2LWE9</accession>
<organism evidence="1 2">
    <name type="scientific">Monoraphidium neglectum</name>
    <dbReference type="NCBI Taxonomy" id="145388"/>
    <lineage>
        <taxon>Eukaryota</taxon>
        <taxon>Viridiplantae</taxon>
        <taxon>Chlorophyta</taxon>
        <taxon>core chlorophytes</taxon>
        <taxon>Chlorophyceae</taxon>
        <taxon>CS clade</taxon>
        <taxon>Sphaeropleales</taxon>
        <taxon>Selenastraceae</taxon>
        <taxon>Monoraphidium</taxon>
    </lineage>
</organism>